<accession>A0A2V4BU59</accession>
<proteinExistence type="predicted"/>
<protein>
    <submittedName>
        <fullName evidence="1">Uncharacterized protein</fullName>
    </submittedName>
</protein>
<comment type="caution">
    <text evidence="1">The sequence shown here is derived from an EMBL/GenBank/DDBJ whole genome shotgun (WGS) entry which is preliminary data.</text>
</comment>
<dbReference type="OrthoDB" id="1245262at2"/>
<evidence type="ECO:0000313" key="1">
    <source>
        <dbReference type="EMBL" id="PXY42122.1"/>
    </source>
</evidence>
<sequence length="128" mass="15001">MKTILIFLILILPFRFTPKNEPTKFSKKISEFKTNEFTALANPDQEVPKDIIRIMKSGNGRSIETAFEVYTVEEEYKLLRFLKLTPIMQKLDIKDGVFYDSFKIDSRTIYFKVLSKSKTNPKTHQINT</sequence>
<organism evidence="1 2">
    <name type="scientific">Flavobacterium cheongpyeongense</name>
    <dbReference type="NCBI Taxonomy" id="2212651"/>
    <lineage>
        <taxon>Bacteria</taxon>
        <taxon>Pseudomonadati</taxon>
        <taxon>Bacteroidota</taxon>
        <taxon>Flavobacteriia</taxon>
        <taxon>Flavobacteriales</taxon>
        <taxon>Flavobacteriaceae</taxon>
        <taxon>Flavobacterium</taxon>
    </lineage>
</organism>
<dbReference type="AlphaFoldDB" id="A0A2V4BU59"/>
<name>A0A2V4BU59_9FLAO</name>
<dbReference type="InterPro" id="IPR032578">
    <property type="entry name" value="DUF4919"/>
</dbReference>
<dbReference type="EMBL" id="QJHK01000002">
    <property type="protein sequence ID" value="PXY42122.1"/>
    <property type="molecule type" value="Genomic_DNA"/>
</dbReference>
<reference evidence="1 2" key="1">
    <citation type="submission" date="2018-05" db="EMBL/GenBank/DDBJ databases">
        <title>Flavobacterium sp. strain IMCC34759, incomplete genome.</title>
        <authorList>
            <person name="Joung Y."/>
            <person name="Cho J."/>
        </authorList>
    </citation>
    <scope>NUCLEOTIDE SEQUENCE [LARGE SCALE GENOMIC DNA]</scope>
    <source>
        <strain evidence="1 2">IMCC34759</strain>
    </source>
</reference>
<dbReference type="RefSeq" id="WP_110305095.1">
    <property type="nucleotide sequence ID" value="NZ_QJHK01000002.1"/>
</dbReference>
<dbReference type="Pfam" id="PF16266">
    <property type="entry name" value="DUF4919"/>
    <property type="match status" value="1"/>
</dbReference>
<keyword evidence="2" id="KW-1185">Reference proteome</keyword>
<evidence type="ECO:0000313" key="2">
    <source>
        <dbReference type="Proteomes" id="UP000247903"/>
    </source>
</evidence>
<gene>
    <name evidence="1" type="ORF">DMB65_02480</name>
</gene>
<dbReference type="Proteomes" id="UP000247903">
    <property type="component" value="Unassembled WGS sequence"/>
</dbReference>